<proteinExistence type="predicted"/>
<name>A0A409VFN2_9AGAR</name>
<gene>
    <name evidence="1" type="ORF">CVT26_015766</name>
</gene>
<dbReference type="Proteomes" id="UP000284706">
    <property type="component" value="Unassembled WGS sequence"/>
</dbReference>
<keyword evidence="2" id="KW-1185">Reference proteome</keyword>
<reference evidence="1 2" key="1">
    <citation type="journal article" date="2018" name="Evol. Lett.">
        <title>Horizontal gene cluster transfer increased hallucinogenic mushroom diversity.</title>
        <authorList>
            <person name="Reynolds H.T."/>
            <person name="Vijayakumar V."/>
            <person name="Gluck-Thaler E."/>
            <person name="Korotkin H.B."/>
            <person name="Matheny P.B."/>
            <person name="Slot J.C."/>
        </authorList>
    </citation>
    <scope>NUCLEOTIDE SEQUENCE [LARGE SCALE GENOMIC DNA]</scope>
    <source>
        <strain evidence="1 2">SRW20</strain>
    </source>
</reference>
<accession>A0A409VFN2</accession>
<dbReference type="EMBL" id="NHYE01005658">
    <property type="protein sequence ID" value="PPQ65068.1"/>
    <property type="molecule type" value="Genomic_DNA"/>
</dbReference>
<dbReference type="AlphaFoldDB" id="A0A409VFN2"/>
<dbReference type="InParanoid" id="A0A409VFN2"/>
<protein>
    <submittedName>
        <fullName evidence="1">Uncharacterized protein</fullName>
    </submittedName>
</protein>
<comment type="caution">
    <text evidence="1">The sequence shown here is derived from an EMBL/GenBank/DDBJ whole genome shotgun (WGS) entry which is preliminary data.</text>
</comment>
<evidence type="ECO:0000313" key="1">
    <source>
        <dbReference type="EMBL" id="PPQ65068.1"/>
    </source>
</evidence>
<sequence>MNDRIVFLFRQGPTGKRDLDINAWKKESYNNDHDCKCDALDDKENAASRTSTEEINMNEQ</sequence>
<organism evidence="1 2">
    <name type="scientific">Gymnopilus dilepis</name>
    <dbReference type="NCBI Taxonomy" id="231916"/>
    <lineage>
        <taxon>Eukaryota</taxon>
        <taxon>Fungi</taxon>
        <taxon>Dikarya</taxon>
        <taxon>Basidiomycota</taxon>
        <taxon>Agaricomycotina</taxon>
        <taxon>Agaricomycetes</taxon>
        <taxon>Agaricomycetidae</taxon>
        <taxon>Agaricales</taxon>
        <taxon>Agaricineae</taxon>
        <taxon>Hymenogastraceae</taxon>
        <taxon>Gymnopilus</taxon>
    </lineage>
</organism>
<evidence type="ECO:0000313" key="2">
    <source>
        <dbReference type="Proteomes" id="UP000284706"/>
    </source>
</evidence>